<dbReference type="Gene3D" id="1.10.150.130">
    <property type="match status" value="1"/>
</dbReference>
<sequence>MSKRRPSGDGMVRKKDDGRWEGRIVIGHKENGDSIFRYIYAPTQKELTAKLRQEIIAYQGVDLTEDSKLTLNEWMDYWLDAIMAGTIRPSTLNGYRRYADLYIKPYLGDKQISKITPTDVQKMYEVLKARGRVKEHAQYGHQLSGSMVHSIHTMFHEAMKAAKESHIIAKNPTENIPVPKANPKPKQILNDDQLEQFMEAIKHDAVWHDFFYTELTTGLRRGELCGLMWADFDEAAGTLAVRRTIHTEKGGRLVAGATKTGRGTRNILLPASTAQLLSERKKHSWSEWIFPNPLKPESPTNPRSAYGHLKALLDSAGLPNIRFHDLRHTFATHALASGVDAKTLSGILGHTKASFTLDTYTHVTGDMQRTAAEIVGDFMTEILGEEMKPWQNAENEGTGASI</sequence>
<feature type="domain" description="Tyr recombinase" evidence="7">
    <location>
        <begin position="183"/>
        <end position="373"/>
    </location>
</feature>
<dbReference type="Proteomes" id="UP000298642">
    <property type="component" value="Chromosome"/>
</dbReference>
<dbReference type="PROSITE" id="PS51900">
    <property type="entry name" value="CB"/>
    <property type="match status" value="1"/>
</dbReference>
<dbReference type="InterPro" id="IPR044068">
    <property type="entry name" value="CB"/>
</dbReference>
<evidence type="ECO:0000259" key="7">
    <source>
        <dbReference type="PROSITE" id="PS51898"/>
    </source>
</evidence>
<dbReference type="InterPro" id="IPR002104">
    <property type="entry name" value="Integrase_catalytic"/>
</dbReference>
<evidence type="ECO:0000256" key="2">
    <source>
        <dbReference type="ARBA" id="ARBA00008857"/>
    </source>
</evidence>
<evidence type="ECO:0000313" key="9">
    <source>
        <dbReference type="EMBL" id="QCI58956.1"/>
    </source>
</evidence>
<dbReference type="InterPro" id="IPR050090">
    <property type="entry name" value="Tyrosine_recombinase_XerCD"/>
</dbReference>
<dbReference type="SUPFAM" id="SSF56349">
    <property type="entry name" value="DNA breaking-rejoining enzymes"/>
    <property type="match status" value="1"/>
</dbReference>
<dbReference type="InterPro" id="IPR010998">
    <property type="entry name" value="Integrase_recombinase_N"/>
</dbReference>
<keyword evidence="3" id="KW-0229">DNA integration</keyword>
<dbReference type="PROSITE" id="PS51898">
    <property type="entry name" value="TYR_RECOMBINASE"/>
    <property type="match status" value="1"/>
</dbReference>
<dbReference type="InterPro" id="IPR011010">
    <property type="entry name" value="DNA_brk_join_enz"/>
</dbReference>
<keyword evidence="4 6" id="KW-0238">DNA-binding</keyword>
<reference evidence="10" key="1">
    <citation type="submission" date="2018-12" db="EMBL/GenBank/DDBJ databases">
        <title>Dusodibacter welbiota gen. nov., sp. nov., isolated from human faeces and emended description of the Oscillibacter genus.</title>
        <authorList>
            <person name="Le Roy T."/>
            <person name="Van der Smissen P."/>
            <person name="Delzenne N."/>
            <person name="Muccioli G."/>
            <person name="Collet J.F."/>
            <person name="Cani P.D."/>
        </authorList>
    </citation>
    <scope>NUCLEOTIDE SEQUENCE [LARGE SCALE GENOMIC DNA]</scope>
    <source>
        <strain evidence="10">J115</strain>
    </source>
</reference>
<dbReference type="InterPro" id="IPR004107">
    <property type="entry name" value="Integrase_SAM-like_N"/>
</dbReference>
<dbReference type="Gene3D" id="1.10.443.10">
    <property type="entry name" value="Intergrase catalytic core"/>
    <property type="match status" value="1"/>
</dbReference>
<dbReference type="KEGG" id="obj:EIO64_06705"/>
<comment type="function">
    <text evidence="1">Site-specific tyrosine recombinase, which acts by catalyzing the cutting and rejoining of the recombining DNA molecules.</text>
</comment>
<dbReference type="InterPro" id="IPR013762">
    <property type="entry name" value="Integrase-like_cat_sf"/>
</dbReference>
<dbReference type="Pfam" id="PF14659">
    <property type="entry name" value="Phage_int_SAM_3"/>
    <property type="match status" value="1"/>
</dbReference>
<protein>
    <submittedName>
        <fullName evidence="9">Site-specific integrase</fullName>
    </submittedName>
</protein>
<proteinExistence type="inferred from homology"/>
<dbReference type="EMBL" id="CP034413">
    <property type="protein sequence ID" value="QCI58956.1"/>
    <property type="molecule type" value="Genomic_DNA"/>
</dbReference>
<dbReference type="PANTHER" id="PTHR30349">
    <property type="entry name" value="PHAGE INTEGRASE-RELATED"/>
    <property type="match status" value="1"/>
</dbReference>
<evidence type="ECO:0000256" key="3">
    <source>
        <dbReference type="ARBA" id="ARBA00022908"/>
    </source>
</evidence>
<evidence type="ECO:0000256" key="6">
    <source>
        <dbReference type="PROSITE-ProRule" id="PRU01248"/>
    </source>
</evidence>
<organism evidence="9 10">
    <name type="scientific">Dysosmobacter welbionis</name>
    <dbReference type="NCBI Taxonomy" id="2093857"/>
    <lineage>
        <taxon>Bacteria</taxon>
        <taxon>Bacillati</taxon>
        <taxon>Bacillota</taxon>
        <taxon>Clostridia</taxon>
        <taxon>Eubacteriales</taxon>
        <taxon>Oscillospiraceae</taxon>
        <taxon>Dysosmobacter</taxon>
    </lineage>
</organism>
<dbReference type="RefSeq" id="WP_136891030.1">
    <property type="nucleotide sequence ID" value="NZ_CP034413.3"/>
</dbReference>
<gene>
    <name evidence="9" type="ORF">EIO64_06705</name>
</gene>
<evidence type="ECO:0000256" key="1">
    <source>
        <dbReference type="ARBA" id="ARBA00003283"/>
    </source>
</evidence>
<dbReference type="Pfam" id="PF00589">
    <property type="entry name" value="Phage_integrase"/>
    <property type="match status" value="1"/>
</dbReference>
<dbReference type="CDD" id="cd01189">
    <property type="entry name" value="INT_ICEBs1_C_like"/>
    <property type="match status" value="1"/>
</dbReference>
<name>A0A4D7ASS5_9FIRM</name>
<comment type="similarity">
    <text evidence="2">Belongs to the 'phage' integrase family.</text>
</comment>
<dbReference type="GO" id="GO:0003677">
    <property type="term" value="F:DNA binding"/>
    <property type="evidence" value="ECO:0007669"/>
    <property type="project" value="UniProtKB-UniRule"/>
</dbReference>
<dbReference type="AlphaFoldDB" id="A0A4D7ASS5"/>
<evidence type="ECO:0000256" key="4">
    <source>
        <dbReference type="ARBA" id="ARBA00023125"/>
    </source>
</evidence>
<dbReference type="GO" id="GO:0015074">
    <property type="term" value="P:DNA integration"/>
    <property type="evidence" value="ECO:0007669"/>
    <property type="project" value="UniProtKB-KW"/>
</dbReference>
<evidence type="ECO:0000259" key="8">
    <source>
        <dbReference type="PROSITE" id="PS51900"/>
    </source>
</evidence>
<keyword evidence="5" id="KW-0233">DNA recombination</keyword>
<evidence type="ECO:0000313" key="10">
    <source>
        <dbReference type="Proteomes" id="UP000298642"/>
    </source>
</evidence>
<dbReference type="GO" id="GO:0006310">
    <property type="term" value="P:DNA recombination"/>
    <property type="evidence" value="ECO:0007669"/>
    <property type="project" value="UniProtKB-KW"/>
</dbReference>
<dbReference type="PANTHER" id="PTHR30349:SF64">
    <property type="entry name" value="PROPHAGE INTEGRASE INTD-RELATED"/>
    <property type="match status" value="1"/>
</dbReference>
<keyword evidence="10" id="KW-1185">Reference proteome</keyword>
<feature type="domain" description="Core-binding (CB)" evidence="8">
    <location>
        <begin position="69"/>
        <end position="163"/>
    </location>
</feature>
<evidence type="ECO:0000256" key="5">
    <source>
        <dbReference type="ARBA" id="ARBA00023172"/>
    </source>
</evidence>
<accession>A0A4D7ASS5</accession>